<dbReference type="InterPro" id="IPR008401">
    <property type="entry name" value="Apc13"/>
</dbReference>
<evidence type="ECO:0000256" key="7">
    <source>
        <dbReference type="ARBA" id="ARBA00022786"/>
    </source>
</evidence>
<comment type="caution">
    <text evidence="13">The sequence shown here is derived from an EMBL/GenBank/DDBJ whole genome shotgun (WGS) entry which is preliminary data.</text>
</comment>
<dbReference type="PANTHER" id="PTHR28672">
    <property type="entry name" value="ANAPHASE-PROMOTING COMPLEX SUBUNIT 13"/>
    <property type="match status" value="1"/>
</dbReference>
<keyword evidence="6" id="KW-0498">Mitosis</keyword>
<dbReference type="EMBL" id="CAVLEF010000040">
    <property type="protein sequence ID" value="CAK1549581.1"/>
    <property type="molecule type" value="Genomic_DNA"/>
</dbReference>
<dbReference type="PANTHER" id="PTHR28672:SF1">
    <property type="entry name" value="ANAPHASE-PROMOTING COMPLEX SUBUNIT 13"/>
    <property type="match status" value="1"/>
</dbReference>
<dbReference type="Pfam" id="PF05839">
    <property type="entry name" value="Apc13p"/>
    <property type="match status" value="1"/>
</dbReference>
<evidence type="ECO:0000313" key="14">
    <source>
        <dbReference type="Proteomes" id="UP001497472"/>
    </source>
</evidence>
<evidence type="ECO:0000256" key="5">
    <source>
        <dbReference type="ARBA" id="ARBA00022618"/>
    </source>
</evidence>
<evidence type="ECO:0000256" key="3">
    <source>
        <dbReference type="ARBA" id="ARBA00006940"/>
    </source>
</evidence>
<dbReference type="GO" id="GO:0051301">
    <property type="term" value="P:cell division"/>
    <property type="evidence" value="ECO:0007669"/>
    <property type="project" value="UniProtKB-KW"/>
</dbReference>
<evidence type="ECO:0000256" key="2">
    <source>
        <dbReference type="ARBA" id="ARBA00004906"/>
    </source>
</evidence>
<feature type="region of interest" description="Disordered" evidence="12">
    <location>
        <begin position="28"/>
        <end position="49"/>
    </location>
</feature>
<keyword evidence="9" id="KW-0131">Cell cycle</keyword>
<reference evidence="13 14" key="1">
    <citation type="submission" date="2023-11" db="EMBL/GenBank/DDBJ databases">
        <authorList>
            <person name="Okamura Y."/>
        </authorList>
    </citation>
    <scope>NUCLEOTIDE SEQUENCE [LARGE SCALE GENOMIC DNA]</scope>
</reference>
<keyword evidence="8" id="KW-0539">Nucleus</keyword>
<keyword evidence="7" id="KW-0833">Ubl conjugation pathway</keyword>
<evidence type="ECO:0000256" key="4">
    <source>
        <dbReference type="ARBA" id="ARBA00013935"/>
    </source>
</evidence>
<dbReference type="GO" id="GO:0070979">
    <property type="term" value="P:protein K11-linked ubiquitination"/>
    <property type="evidence" value="ECO:0007669"/>
    <property type="project" value="TreeGrafter"/>
</dbReference>
<feature type="compositionally biased region" description="Acidic residues" evidence="12">
    <location>
        <begin position="30"/>
        <end position="43"/>
    </location>
</feature>
<name>A0AAV1JL24_9NEOP</name>
<accession>A0AAV1JL24</accession>
<evidence type="ECO:0000256" key="11">
    <source>
        <dbReference type="ARBA" id="ARBA00045696"/>
    </source>
</evidence>
<evidence type="ECO:0000313" key="13">
    <source>
        <dbReference type="EMBL" id="CAK1549581.1"/>
    </source>
</evidence>
<dbReference type="GO" id="GO:0005680">
    <property type="term" value="C:anaphase-promoting complex"/>
    <property type="evidence" value="ECO:0007669"/>
    <property type="project" value="InterPro"/>
</dbReference>
<proteinExistence type="inferred from homology"/>
<dbReference type="Proteomes" id="UP001497472">
    <property type="component" value="Unassembled WGS sequence"/>
</dbReference>
<organism evidence="13 14">
    <name type="scientific">Leptosia nina</name>
    <dbReference type="NCBI Taxonomy" id="320188"/>
    <lineage>
        <taxon>Eukaryota</taxon>
        <taxon>Metazoa</taxon>
        <taxon>Ecdysozoa</taxon>
        <taxon>Arthropoda</taxon>
        <taxon>Hexapoda</taxon>
        <taxon>Insecta</taxon>
        <taxon>Pterygota</taxon>
        <taxon>Neoptera</taxon>
        <taxon>Endopterygota</taxon>
        <taxon>Lepidoptera</taxon>
        <taxon>Glossata</taxon>
        <taxon>Ditrysia</taxon>
        <taxon>Papilionoidea</taxon>
        <taxon>Pieridae</taxon>
        <taxon>Pierinae</taxon>
        <taxon>Leptosia</taxon>
    </lineage>
</organism>
<evidence type="ECO:0000256" key="12">
    <source>
        <dbReference type="SAM" id="MobiDB-lite"/>
    </source>
</evidence>
<comment type="function">
    <text evidence="11">Component of the anaphase promoting complex/cyclosome (APC/C), a cell cycle-regulated E3 ubiquitin ligase that controls progression through mitosis and the G1 phase of the cell cycle. The APC/C complex acts by mediating ubiquitination and subsequent degradation of target proteins: it mainly mediates the formation of 'Lys-11'-linked polyubiquitin chains and, to a lower extent, the formation of 'Lys-48'- and 'Lys-63'-linked polyubiquitin chains. The APC/C complex catalyzes assembly of branched 'Lys-11'-/'Lys-48'-linked branched ubiquitin chains on target proteins.</text>
</comment>
<comment type="pathway">
    <text evidence="2">Protein modification; protein ubiquitination.</text>
</comment>
<dbReference type="AlphaFoldDB" id="A0AAV1JL24"/>
<evidence type="ECO:0000256" key="1">
    <source>
        <dbReference type="ARBA" id="ARBA00004123"/>
    </source>
</evidence>
<evidence type="ECO:0000256" key="9">
    <source>
        <dbReference type="ARBA" id="ARBA00023306"/>
    </source>
</evidence>
<evidence type="ECO:0000256" key="6">
    <source>
        <dbReference type="ARBA" id="ARBA00022776"/>
    </source>
</evidence>
<keyword evidence="5" id="KW-0132">Cell division</keyword>
<comment type="similarity">
    <text evidence="3">Belongs to the APC13 family.</text>
</comment>
<keyword evidence="14" id="KW-1185">Reference proteome</keyword>
<evidence type="ECO:0000256" key="10">
    <source>
        <dbReference type="ARBA" id="ARBA00031338"/>
    </source>
</evidence>
<protein>
    <recommendedName>
        <fullName evidence="4">Anaphase-promoting complex subunit 13</fullName>
    </recommendedName>
    <alternativeName>
        <fullName evidence="10">Cyclosome subunit 13</fullName>
    </alternativeName>
</protein>
<evidence type="ECO:0000256" key="8">
    <source>
        <dbReference type="ARBA" id="ARBA00023242"/>
    </source>
</evidence>
<gene>
    <name evidence="13" type="ORF">LNINA_LOCUS8865</name>
</gene>
<sequence length="70" mass="8188">MDSKVRRNGRLIDIVDEEWRAEVLPHEEIEVPSEELPDPEADSADSHLTLKEQSLRWQENFPEPAHVEQN</sequence>
<comment type="subcellular location">
    <subcellularLocation>
        <location evidence="1">Nucleus</location>
    </subcellularLocation>
</comment>